<dbReference type="InterPro" id="IPR031982">
    <property type="entry name" value="PilE-like"/>
</dbReference>
<dbReference type="AlphaFoldDB" id="A0A6I3SUF2"/>
<evidence type="ECO:0000256" key="1">
    <source>
        <dbReference type="SAM" id="Phobius"/>
    </source>
</evidence>
<keyword evidence="1" id="KW-1133">Transmembrane helix</keyword>
<evidence type="ECO:0000313" key="4">
    <source>
        <dbReference type="Proteomes" id="UP000430634"/>
    </source>
</evidence>
<dbReference type="SUPFAM" id="SSF54523">
    <property type="entry name" value="Pili subunits"/>
    <property type="match status" value="1"/>
</dbReference>
<reference evidence="5" key="2">
    <citation type="journal article" date="2019" name="Int. J. Syst. Evol. Microbiol.">
        <title>The Global Catalogue of Microorganisms (GCM) 10K type strain sequencing project: providing services to taxonomists for standard genome sequencing and annotation.</title>
        <authorList>
            <consortium name="The Broad Institute Genomics Platform"/>
            <consortium name="The Broad Institute Genome Sequencing Center for Infectious Disease"/>
            <person name="Wu L."/>
            <person name="Ma J."/>
        </authorList>
    </citation>
    <scope>NUCLEOTIDE SEQUENCE [LARGE SCALE GENOMIC DNA]</scope>
    <source>
        <strain evidence="5">CGMCC 1.15931</strain>
    </source>
</reference>
<dbReference type="RefSeq" id="WP_155469613.1">
    <property type="nucleotide sequence ID" value="NZ_BMKG01000002.1"/>
</dbReference>
<organism evidence="3 4">
    <name type="scientific">Pseudoduganella buxea</name>
    <dbReference type="NCBI Taxonomy" id="1949069"/>
    <lineage>
        <taxon>Bacteria</taxon>
        <taxon>Pseudomonadati</taxon>
        <taxon>Pseudomonadota</taxon>
        <taxon>Betaproteobacteria</taxon>
        <taxon>Burkholderiales</taxon>
        <taxon>Oxalobacteraceae</taxon>
        <taxon>Telluria group</taxon>
        <taxon>Pseudoduganella</taxon>
    </lineage>
</organism>
<dbReference type="NCBIfam" id="TIGR02532">
    <property type="entry name" value="IV_pilin_GFxxxE"/>
    <property type="match status" value="1"/>
</dbReference>
<dbReference type="EMBL" id="BMKG01000002">
    <property type="protein sequence ID" value="GGB86680.1"/>
    <property type="molecule type" value="Genomic_DNA"/>
</dbReference>
<feature type="transmembrane region" description="Helical" evidence="1">
    <location>
        <begin position="21"/>
        <end position="39"/>
    </location>
</feature>
<dbReference type="OrthoDB" id="8592370at2"/>
<protein>
    <submittedName>
        <fullName evidence="3">Prepilin-type N-terminal cleavage/methylation domain-containing protein</fullName>
    </submittedName>
</protein>
<name>A0A6I3SUF2_9BURK</name>
<proteinExistence type="predicted"/>
<dbReference type="Proteomes" id="UP000622638">
    <property type="component" value="Unassembled WGS sequence"/>
</dbReference>
<gene>
    <name evidence="2" type="ORF">GCM10011572_05820</name>
    <name evidence="3" type="ORF">GM672_05995</name>
</gene>
<keyword evidence="1" id="KW-0812">Transmembrane</keyword>
<reference evidence="2" key="4">
    <citation type="submission" date="2024-05" db="EMBL/GenBank/DDBJ databases">
        <authorList>
            <person name="Sun Q."/>
            <person name="Zhou Y."/>
        </authorList>
    </citation>
    <scope>NUCLEOTIDE SEQUENCE</scope>
    <source>
        <strain evidence="2">CGMCC 1.15931</strain>
    </source>
</reference>
<dbReference type="Pfam" id="PF16732">
    <property type="entry name" value="ComP_DUS"/>
    <property type="match status" value="1"/>
</dbReference>
<keyword evidence="1" id="KW-0472">Membrane</keyword>
<evidence type="ECO:0000313" key="5">
    <source>
        <dbReference type="Proteomes" id="UP000622638"/>
    </source>
</evidence>
<dbReference type="EMBL" id="WNKZ01000010">
    <property type="protein sequence ID" value="MTV52285.1"/>
    <property type="molecule type" value="Genomic_DNA"/>
</dbReference>
<dbReference type="Pfam" id="PF07963">
    <property type="entry name" value="N_methyl"/>
    <property type="match status" value="1"/>
</dbReference>
<dbReference type="Gene3D" id="3.30.700.10">
    <property type="entry name" value="Glycoprotein, Type 4 Pilin"/>
    <property type="match status" value="1"/>
</dbReference>
<reference evidence="2" key="1">
    <citation type="journal article" date="2014" name="Int. J. Syst. Evol. Microbiol.">
        <title>Complete genome of a new Firmicutes species belonging to the dominant human colonic microbiota ('Ruminococcus bicirculans') reveals two chromosomes and a selective capacity to utilize plant glucans.</title>
        <authorList>
            <consortium name="NISC Comparative Sequencing Program"/>
            <person name="Wegmann U."/>
            <person name="Louis P."/>
            <person name="Goesmann A."/>
            <person name="Henrissat B."/>
            <person name="Duncan S.H."/>
            <person name="Flint H.J."/>
        </authorList>
    </citation>
    <scope>NUCLEOTIDE SEQUENCE</scope>
    <source>
        <strain evidence="2">CGMCC 1.15931</strain>
    </source>
</reference>
<dbReference type="InterPro" id="IPR045584">
    <property type="entry name" value="Pilin-like"/>
</dbReference>
<evidence type="ECO:0000313" key="2">
    <source>
        <dbReference type="EMBL" id="GGB86680.1"/>
    </source>
</evidence>
<dbReference type="GO" id="GO:0043683">
    <property type="term" value="P:type IV pilus assembly"/>
    <property type="evidence" value="ECO:0007669"/>
    <property type="project" value="InterPro"/>
</dbReference>
<sequence>MIDKIHKVRGHRARGFTLVEVMITVAIVAILSAVAVPQYSSYVTRGRLAEAFSSLGAVQPLAEQHWSNQRSYAGLGALNAFPRASQNFDYALTAADAASYTVTATGKGSVLGFVFTIDQNGNRATTAAPSGWTANAGCWTDRKSGECIH</sequence>
<reference evidence="3 4" key="3">
    <citation type="submission" date="2019-11" db="EMBL/GenBank/DDBJ databases">
        <title>Type strains purchased from KCTC, JCM and DSMZ.</title>
        <authorList>
            <person name="Lu H."/>
        </authorList>
    </citation>
    <scope>NUCLEOTIDE SEQUENCE [LARGE SCALE GENOMIC DNA]</scope>
    <source>
        <strain evidence="3 4">KCTC 52429</strain>
    </source>
</reference>
<evidence type="ECO:0000313" key="3">
    <source>
        <dbReference type="EMBL" id="MTV52285.1"/>
    </source>
</evidence>
<dbReference type="InterPro" id="IPR012902">
    <property type="entry name" value="N_methyl_site"/>
</dbReference>
<dbReference type="PROSITE" id="PS00409">
    <property type="entry name" value="PROKAR_NTER_METHYL"/>
    <property type="match status" value="1"/>
</dbReference>
<accession>A0A6I3SUF2</accession>
<comment type="caution">
    <text evidence="3">The sequence shown here is derived from an EMBL/GenBank/DDBJ whole genome shotgun (WGS) entry which is preliminary data.</text>
</comment>
<dbReference type="Proteomes" id="UP000430634">
    <property type="component" value="Unassembled WGS sequence"/>
</dbReference>
<keyword evidence="5" id="KW-1185">Reference proteome</keyword>